<dbReference type="EMBL" id="BOQN01000023">
    <property type="protein sequence ID" value="GIM90107.1"/>
    <property type="molecule type" value="Genomic_DNA"/>
</dbReference>
<evidence type="ECO:0000259" key="2">
    <source>
        <dbReference type="PROSITE" id="PS51194"/>
    </source>
</evidence>
<keyword evidence="4" id="KW-1185">Reference proteome</keyword>
<dbReference type="GO" id="GO:0016787">
    <property type="term" value="F:hydrolase activity"/>
    <property type="evidence" value="ECO:0007669"/>
    <property type="project" value="InterPro"/>
</dbReference>
<dbReference type="GO" id="GO:0003677">
    <property type="term" value="F:DNA binding"/>
    <property type="evidence" value="ECO:0007669"/>
    <property type="project" value="InterPro"/>
</dbReference>
<dbReference type="PROSITE" id="PS51194">
    <property type="entry name" value="HELICASE_CTER"/>
    <property type="match status" value="1"/>
</dbReference>
<protein>
    <recommendedName>
        <fullName evidence="5">Helicase</fullName>
    </recommendedName>
</protein>
<name>A0A919VZG4_9ACTN</name>
<dbReference type="Pfam" id="PF00271">
    <property type="entry name" value="Helicase_C"/>
    <property type="match status" value="1"/>
</dbReference>
<evidence type="ECO:0000313" key="3">
    <source>
        <dbReference type="EMBL" id="GIM90107.1"/>
    </source>
</evidence>
<feature type="domain" description="Helicase C-terminal" evidence="2">
    <location>
        <begin position="276"/>
        <end position="444"/>
    </location>
</feature>
<dbReference type="Proteomes" id="UP000677082">
    <property type="component" value="Unassembled WGS sequence"/>
</dbReference>
<dbReference type="CDD" id="cd18785">
    <property type="entry name" value="SF2_C"/>
    <property type="match status" value="1"/>
</dbReference>
<dbReference type="Pfam" id="PF04851">
    <property type="entry name" value="ResIII"/>
    <property type="match status" value="1"/>
</dbReference>
<feature type="domain" description="Helicase ATP-binding" evidence="1">
    <location>
        <begin position="29"/>
        <end position="213"/>
    </location>
</feature>
<dbReference type="InterPro" id="IPR027417">
    <property type="entry name" value="P-loop_NTPase"/>
</dbReference>
<dbReference type="Gene3D" id="3.40.50.300">
    <property type="entry name" value="P-loop containing nucleotide triphosphate hydrolases"/>
    <property type="match status" value="2"/>
</dbReference>
<dbReference type="SMART" id="SM00487">
    <property type="entry name" value="DEXDc"/>
    <property type="match status" value="1"/>
</dbReference>
<dbReference type="Gene3D" id="6.10.140.530">
    <property type="match status" value="3"/>
</dbReference>
<sequence length="767" mass="83207">MTGPGPLRVGANALPDTVGWQCPAVDAAVNHLRDSGRGQIHAACGTGKTITAAHIATRLCPTGRIVVVACPTVALVGQALAVLSPTATATLAVCGDDAVADTAVHPQDLPTTVATDVDTITAWLRTAAAGVRLIVTTHRSAQLLGQALLQAGETADILVVDEAHHSAGHDGKQLAGLHTDHTFPARRRLYLTATPRVDDTDDDNALSMDDPEVFGPVLYRYTFAQAIADGWLDDYRIAVVGVSRAEILPLLRDLTAPPGLRTGGDGPLRTAMVAAALSRAAAEFDLRRTIVYAPRIAASRALVAALAPIAAALHDPQQPMPKLTCHHVDGRHNAAQRREFLTDLAHPPDDGWTVLSNVRCLGEGIDVPAIDSVAFSHPKSSVTEVIQGVGRALRRNRDGTGVATILIPVLVDDDAELSAQADADGYATVWQVVRALRAHDDALAAALDLQRRGMATTSATALPDKIVVRLPDGYDIDNYLRHLTVRLVTATTSPWWEGYGAAAQYHAEHGHLFVHVDHVTSTGYRLGSWIHHQRKARRRGQLPAARIRALDTLGMLWDPRGARWETGLLHAAQYRAREGHLRVPPDYVTDSGYRLGQWIRLQRKKFNAGQLDADRAAALQRLGIEWDPYQAMWERGISHAIAYHARTGHLRVPAHYVDADGYRLGQFIVAQRMLHQRGTVAADRINALNLLGMKWSRSFAESFADGLTHAREYHRLHQTLHMAKATTSPDGYPIGAWLVRQRTKLRAGTLAEAAEAALDAISPTWRD</sequence>
<dbReference type="InterPro" id="IPR005114">
    <property type="entry name" value="Helicase_assoc"/>
</dbReference>
<evidence type="ECO:0008006" key="5">
    <source>
        <dbReference type="Google" id="ProtNLM"/>
    </source>
</evidence>
<proteinExistence type="predicted"/>
<dbReference type="Pfam" id="PF03457">
    <property type="entry name" value="HA"/>
    <property type="match status" value="4"/>
</dbReference>
<evidence type="ECO:0000313" key="4">
    <source>
        <dbReference type="Proteomes" id="UP000677082"/>
    </source>
</evidence>
<dbReference type="SUPFAM" id="SSF52540">
    <property type="entry name" value="P-loop containing nucleoside triphosphate hydrolases"/>
    <property type="match status" value="1"/>
</dbReference>
<organism evidence="3 4">
    <name type="scientific">Paractinoplanes toevensis</name>
    <dbReference type="NCBI Taxonomy" id="571911"/>
    <lineage>
        <taxon>Bacteria</taxon>
        <taxon>Bacillati</taxon>
        <taxon>Actinomycetota</taxon>
        <taxon>Actinomycetes</taxon>
        <taxon>Micromonosporales</taxon>
        <taxon>Micromonosporaceae</taxon>
        <taxon>Paractinoplanes</taxon>
    </lineage>
</organism>
<dbReference type="InterPro" id="IPR014001">
    <property type="entry name" value="Helicase_ATP-bd"/>
</dbReference>
<dbReference type="PANTHER" id="PTHR33418">
    <property type="entry name" value="HELICASE-ASSOCIATED"/>
    <property type="match status" value="1"/>
</dbReference>
<evidence type="ECO:0000259" key="1">
    <source>
        <dbReference type="PROSITE" id="PS51192"/>
    </source>
</evidence>
<dbReference type="InterPro" id="IPR006935">
    <property type="entry name" value="Helicase/UvrB_N"/>
</dbReference>
<dbReference type="PROSITE" id="PS51192">
    <property type="entry name" value="HELICASE_ATP_BIND_1"/>
    <property type="match status" value="1"/>
</dbReference>
<dbReference type="RefSeq" id="WP_213006055.1">
    <property type="nucleotide sequence ID" value="NZ_BOQN01000023.1"/>
</dbReference>
<dbReference type="AlphaFoldDB" id="A0A919VZG4"/>
<comment type="caution">
    <text evidence="3">The sequence shown here is derived from an EMBL/GenBank/DDBJ whole genome shotgun (WGS) entry which is preliminary data.</text>
</comment>
<reference evidence="3 4" key="1">
    <citation type="submission" date="2021-03" db="EMBL/GenBank/DDBJ databases">
        <title>Whole genome shotgun sequence of Actinoplanes toevensis NBRC 105298.</title>
        <authorList>
            <person name="Komaki H."/>
            <person name="Tamura T."/>
        </authorList>
    </citation>
    <scope>NUCLEOTIDE SEQUENCE [LARGE SCALE GENOMIC DNA]</scope>
    <source>
        <strain evidence="3 4">NBRC 105298</strain>
    </source>
</reference>
<gene>
    <name evidence="3" type="ORF">Ato02nite_019000</name>
</gene>
<dbReference type="GO" id="GO:0005524">
    <property type="term" value="F:ATP binding"/>
    <property type="evidence" value="ECO:0007669"/>
    <property type="project" value="InterPro"/>
</dbReference>
<dbReference type="PANTHER" id="PTHR33418:SF1">
    <property type="entry name" value="HELICASE-ASSOCIATED DOMAIN-CONTAINING PROTEIN"/>
    <property type="match status" value="1"/>
</dbReference>
<accession>A0A919VZG4</accession>
<dbReference type="InterPro" id="IPR001650">
    <property type="entry name" value="Helicase_C-like"/>
</dbReference>